<dbReference type="FunFam" id="1.10.510.10:FF:000571">
    <property type="entry name" value="Maternal embryonic leucine zipper kinase"/>
    <property type="match status" value="1"/>
</dbReference>
<evidence type="ECO:0000256" key="2">
    <source>
        <dbReference type="ARBA" id="ARBA00022840"/>
    </source>
</evidence>
<keyword evidence="5" id="KW-0808">Transferase</keyword>
<name>A0A0L0DDY3_THETB</name>
<feature type="region of interest" description="Disordered" evidence="3">
    <location>
        <begin position="541"/>
        <end position="626"/>
    </location>
</feature>
<feature type="compositionally biased region" description="Gly residues" evidence="3">
    <location>
        <begin position="23"/>
        <end position="42"/>
    </location>
</feature>
<accession>A0A0L0DDY3</accession>
<dbReference type="EMBL" id="GL349461">
    <property type="protein sequence ID" value="KNC50425.1"/>
    <property type="molecule type" value="Genomic_DNA"/>
</dbReference>
<protein>
    <submittedName>
        <fullName evidence="5">CAMK/CAMKL protein kinase</fullName>
    </submittedName>
</protein>
<proteinExistence type="predicted"/>
<feature type="region of interest" description="Disordered" evidence="3">
    <location>
        <begin position="1"/>
        <end position="48"/>
    </location>
</feature>
<dbReference type="CDD" id="cd14003">
    <property type="entry name" value="STKc_AMPK-like"/>
    <property type="match status" value="1"/>
</dbReference>
<keyword evidence="5" id="KW-0418">Kinase</keyword>
<dbReference type="STRING" id="461836.A0A0L0DDY3"/>
<feature type="compositionally biased region" description="Low complexity" evidence="3">
    <location>
        <begin position="583"/>
        <end position="602"/>
    </location>
</feature>
<sequence>MASAAVGAGEKHEYEVGDEKVGGGRGGHGGGDGGGHGGGGRSSGRRRKRKRLGEYVLVREVGAGATGTVWLAERRVEAGLGPPLSGVVIRGDGRLVAQVAIKSIAKAELKPKDLRRIAREILIMQQLKHPNIVQLHEVLETKTKLHLVIEYCAGGEVFEHVEKHGPMTEAYAKVVVRQVAEALKYCHRNGVAHRDVKLQNILMDASHQIVKLSDFGMSSMDVTTKSLLATACGTPYYVAPEVTSGQGYRGFPADVWSLGVCLYALIAGQFPFDGTSVRSVLQRARDGVFTMPGNASAELVELLRNTLNVDEDARWTIDDVLASAWLASLSGGPSGGRSARSLSSASASSPPLLSATLPLPGTADAAGGPSGERSDGTTDDDELDDWVWIDSTSSGAINTVDIAKTRAAGVRVVIPPRHPPAVPSAPARAPVVPSVPVPAMRASRPWMEAGAPSMSSVLSASSDSSVAWTPSAADMAHGTFVGTPTLFAEHQGPTTMFATPPSTALALPQTYEPEANIVLPDERLSDREMYASISSAWTHTSSTDSLVSSDDGHLDPSILPDRPGGLWARRGSGSGSDSGLGVRGPDSSSVSISLSLSDDLILGPVPPAADSPAANLAELPTAPPKV</sequence>
<dbReference type="SMART" id="SM00220">
    <property type="entry name" value="S_TKc"/>
    <property type="match status" value="1"/>
</dbReference>
<dbReference type="GO" id="GO:0005737">
    <property type="term" value="C:cytoplasm"/>
    <property type="evidence" value="ECO:0007669"/>
    <property type="project" value="TreeGrafter"/>
</dbReference>
<evidence type="ECO:0000259" key="4">
    <source>
        <dbReference type="PROSITE" id="PS50011"/>
    </source>
</evidence>
<feature type="domain" description="Protein kinase" evidence="4">
    <location>
        <begin position="55"/>
        <end position="326"/>
    </location>
</feature>
<dbReference type="Proteomes" id="UP000054408">
    <property type="component" value="Unassembled WGS sequence"/>
</dbReference>
<dbReference type="PROSITE" id="PS50011">
    <property type="entry name" value="PROTEIN_KINASE_DOM"/>
    <property type="match status" value="1"/>
</dbReference>
<evidence type="ECO:0000256" key="3">
    <source>
        <dbReference type="SAM" id="MobiDB-lite"/>
    </source>
</evidence>
<feature type="compositionally biased region" description="Basic and acidic residues" evidence="3">
    <location>
        <begin position="9"/>
        <end position="22"/>
    </location>
</feature>
<dbReference type="SUPFAM" id="SSF56112">
    <property type="entry name" value="Protein kinase-like (PK-like)"/>
    <property type="match status" value="1"/>
</dbReference>
<reference evidence="5 6" key="1">
    <citation type="submission" date="2010-05" db="EMBL/GenBank/DDBJ databases">
        <title>The Genome Sequence of Thecamonas trahens ATCC 50062.</title>
        <authorList>
            <consortium name="The Broad Institute Genome Sequencing Platform"/>
            <person name="Russ C."/>
            <person name="Cuomo C."/>
            <person name="Shea T."/>
            <person name="Young S.K."/>
            <person name="Zeng Q."/>
            <person name="Koehrsen M."/>
            <person name="Haas B."/>
            <person name="Borodovsky M."/>
            <person name="Guigo R."/>
            <person name="Alvarado L."/>
            <person name="Berlin A."/>
            <person name="Bochicchio J."/>
            <person name="Borenstein D."/>
            <person name="Chapman S."/>
            <person name="Chen Z."/>
            <person name="Freedman E."/>
            <person name="Gellesch M."/>
            <person name="Goldberg J."/>
            <person name="Griggs A."/>
            <person name="Gujja S."/>
            <person name="Heilman E."/>
            <person name="Heiman D."/>
            <person name="Hepburn T."/>
            <person name="Howarth C."/>
            <person name="Jen D."/>
            <person name="Larson L."/>
            <person name="Mehta T."/>
            <person name="Park D."/>
            <person name="Pearson M."/>
            <person name="Roberts A."/>
            <person name="Saif S."/>
            <person name="Shenoy N."/>
            <person name="Sisk P."/>
            <person name="Stolte C."/>
            <person name="Sykes S."/>
            <person name="Thomson T."/>
            <person name="Walk T."/>
            <person name="White J."/>
            <person name="Yandava C."/>
            <person name="Burger G."/>
            <person name="Gray M.W."/>
            <person name="Holland P.W.H."/>
            <person name="King N."/>
            <person name="Lang F.B.F."/>
            <person name="Roger A.J."/>
            <person name="Ruiz-Trillo I."/>
            <person name="Lander E."/>
            <person name="Nusbaum C."/>
        </authorList>
    </citation>
    <scope>NUCLEOTIDE SEQUENCE [LARGE SCALE GENOMIC DNA]</scope>
    <source>
        <strain evidence="5 6">ATCC 50062</strain>
    </source>
</reference>
<dbReference type="InterPro" id="IPR011009">
    <property type="entry name" value="Kinase-like_dom_sf"/>
</dbReference>
<dbReference type="OrthoDB" id="541276at2759"/>
<dbReference type="RefSeq" id="XP_013756966.1">
    <property type="nucleotide sequence ID" value="XM_013901512.1"/>
</dbReference>
<dbReference type="AlphaFoldDB" id="A0A0L0DDY3"/>
<dbReference type="GO" id="GO:0005524">
    <property type="term" value="F:ATP binding"/>
    <property type="evidence" value="ECO:0007669"/>
    <property type="project" value="UniProtKB-KW"/>
</dbReference>
<dbReference type="PANTHER" id="PTHR24346">
    <property type="entry name" value="MAP/MICROTUBULE AFFINITY-REGULATING KINASE"/>
    <property type="match status" value="1"/>
</dbReference>
<dbReference type="PROSITE" id="PS00108">
    <property type="entry name" value="PROTEIN_KINASE_ST"/>
    <property type="match status" value="1"/>
</dbReference>
<dbReference type="Gene3D" id="1.10.510.10">
    <property type="entry name" value="Transferase(Phosphotransferase) domain 1"/>
    <property type="match status" value="1"/>
</dbReference>
<dbReference type="GeneID" id="25565982"/>
<evidence type="ECO:0000256" key="1">
    <source>
        <dbReference type="ARBA" id="ARBA00022741"/>
    </source>
</evidence>
<feature type="compositionally biased region" description="Gly residues" evidence="3">
    <location>
        <begin position="572"/>
        <end position="582"/>
    </location>
</feature>
<dbReference type="GO" id="GO:0050321">
    <property type="term" value="F:tau-protein kinase activity"/>
    <property type="evidence" value="ECO:0007669"/>
    <property type="project" value="TreeGrafter"/>
</dbReference>
<dbReference type="GO" id="GO:0000226">
    <property type="term" value="P:microtubule cytoskeleton organization"/>
    <property type="evidence" value="ECO:0007669"/>
    <property type="project" value="TreeGrafter"/>
</dbReference>
<dbReference type="PANTHER" id="PTHR24346:SF76">
    <property type="entry name" value="NON-SPECIFIC SERINE_THREONINE PROTEIN KINASE"/>
    <property type="match status" value="1"/>
</dbReference>
<evidence type="ECO:0000313" key="5">
    <source>
        <dbReference type="EMBL" id="KNC50425.1"/>
    </source>
</evidence>
<gene>
    <name evidence="5" type="ORF">AMSG_06920</name>
</gene>
<dbReference type="InterPro" id="IPR000719">
    <property type="entry name" value="Prot_kinase_dom"/>
</dbReference>
<dbReference type="InterPro" id="IPR008271">
    <property type="entry name" value="Ser/Thr_kinase_AS"/>
</dbReference>
<dbReference type="eggNOG" id="KOG0586">
    <property type="taxonomic scope" value="Eukaryota"/>
</dbReference>
<keyword evidence="1" id="KW-0547">Nucleotide-binding</keyword>
<evidence type="ECO:0000313" key="6">
    <source>
        <dbReference type="Proteomes" id="UP000054408"/>
    </source>
</evidence>
<feature type="compositionally biased region" description="Low complexity" evidence="3">
    <location>
        <begin position="353"/>
        <end position="363"/>
    </location>
</feature>
<keyword evidence="2" id="KW-0067">ATP-binding</keyword>
<organism evidence="5 6">
    <name type="scientific">Thecamonas trahens ATCC 50062</name>
    <dbReference type="NCBI Taxonomy" id="461836"/>
    <lineage>
        <taxon>Eukaryota</taxon>
        <taxon>Apusozoa</taxon>
        <taxon>Apusomonadida</taxon>
        <taxon>Apusomonadidae</taxon>
        <taxon>Thecamonas</taxon>
    </lineage>
</organism>
<keyword evidence="6" id="KW-1185">Reference proteome</keyword>
<feature type="region of interest" description="Disordered" evidence="3">
    <location>
        <begin position="353"/>
        <end position="383"/>
    </location>
</feature>
<dbReference type="GO" id="GO:0035556">
    <property type="term" value="P:intracellular signal transduction"/>
    <property type="evidence" value="ECO:0007669"/>
    <property type="project" value="TreeGrafter"/>
</dbReference>
<dbReference type="Pfam" id="PF00069">
    <property type="entry name" value="Pkinase"/>
    <property type="match status" value="1"/>
</dbReference>